<dbReference type="EMBL" id="MAMP01000012">
    <property type="protein sequence ID" value="OES45500.1"/>
    <property type="molecule type" value="Genomic_DNA"/>
</dbReference>
<evidence type="ECO:0000313" key="1">
    <source>
        <dbReference type="EMBL" id="OES45500.1"/>
    </source>
</evidence>
<reference evidence="1 2" key="1">
    <citation type="submission" date="2016-06" db="EMBL/GenBank/DDBJ databases">
        <title>Domibacillus iocasae genome sequencing.</title>
        <authorList>
            <person name="Verma A."/>
            <person name="Pal Y."/>
            <person name="Ojha A.K."/>
            <person name="Krishnamurthi S."/>
        </authorList>
    </citation>
    <scope>NUCLEOTIDE SEQUENCE [LARGE SCALE GENOMIC DNA]</scope>
    <source>
        <strain evidence="1 2">DSM 29979</strain>
    </source>
</reference>
<organism evidence="1 2">
    <name type="scientific">Domibacillus iocasae</name>
    <dbReference type="NCBI Taxonomy" id="1714016"/>
    <lineage>
        <taxon>Bacteria</taxon>
        <taxon>Bacillati</taxon>
        <taxon>Bacillota</taxon>
        <taxon>Bacilli</taxon>
        <taxon>Bacillales</taxon>
        <taxon>Bacillaceae</taxon>
        <taxon>Domibacillus</taxon>
    </lineage>
</organism>
<evidence type="ECO:0000313" key="2">
    <source>
        <dbReference type="Proteomes" id="UP000095658"/>
    </source>
</evidence>
<proteinExistence type="predicted"/>
<name>A0A1E7DQY4_9BACI</name>
<accession>A0A1E7DQY4</accession>
<comment type="caution">
    <text evidence="1">The sequence shown here is derived from an EMBL/GenBank/DDBJ whole genome shotgun (WGS) entry which is preliminary data.</text>
</comment>
<protein>
    <submittedName>
        <fullName evidence="1">Uncharacterized protein</fullName>
    </submittedName>
</protein>
<gene>
    <name evidence="1" type="ORF">BA724_01380</name>
</gene>
<keyword evidence="2" id="KW-1185">Reference proteome</keyword>
<sequence length="78" mass="9318">MDINYIAGLFKNKKDAEFTKSVIDSVNASIWYMDLERDALWVSIENVKFKRVPMLFKMRKEELFYVRALLLILQSVKR</sequence>
<dbReference type="RefSeq" id="WP_069937498.1">
    <property type="nucleotide sequence ID" value="NZ_MAMP01000012.1"/>
</dbReference>
<dbReference type="Proteomes" id="UP000095658">
    <property type="component" value="Unassembled WGS sequence"/>
</dbReference>
<dbReference type="AlphaFoldDB" id="A0A1E7DQY4"/>